<evidence type="ECO:0000256" key="8">
    <source>
        <dbReference type="SAM" id="MobiDB-lite"/>
    </source>
</evidence>
<dbReference type="GO" id="GO:0005634">
    <property type="term" value="C:nucleus"/>
    <property type="evidence" value="ECO:0007669"/>
    <property type="project" value="TreeGrafter"/>
</dbReference>
<sequence length="371" mass="40895">MSAPIIITVPNNYLAMEAVEEMESKVVVDLPSPAPSRKRRLDHLTWEEKMQRKKLKNRVAAQTSRDRKKAKMDEMESRIKHFMDMNERLTSEVESLKALNERLLSENASLRSEAAAARTVAEAPRPEGRASAGDPRGAPAAGDVSPLTDLLAHFDSEEYLDTLTQLADSLLKEIDAGAAGTPQNVPVRETRECTKGTEVVGTTASQLESSEGAVIDIKHDVDRILSQHSYAHPYKPEIVISTTDEVQIKEENNDKGDIFYASCDEDNDCITIEVPCEEQVVEEAPLQIETDFNTLTNNCSGITLECDMKMLSPMTLSPKSVEENLGLSPAHTSLSSDLGYESLSSPLSEPESMDLSDFWCESFSELFPGLA</sequence>
<dbReference type="InterPro" id="IPR052470">
    <property type="entry name" value="ER_Stress-Reg_TF"/>
</dbReference>
<evidence type="ECO:0000313" key="10">
    <source>
        <dbReference type="EMBL" id="CAH0604376.1"/>
    </source>
</evidence>
<keyword evidence="3" id="KW-0238">DNA-binding</keyword>
<keyword evidence="11" id="KW-1185">Reference proteome</keyword>
<dbReference type="SUPFAM" id="SSF57959">
    <property type="entry name" value="Leucine zipper domain"/>
    <property type="match status" value="1"/>
</dbReference>
<keyword evidence="7" id="KW-0175">Coiled coil</keyword>
<dbReference type="InterPro" id="IPR004827">
    <property type="entry name" value="bZIP"/>
</dbReference>
<dbReference type="PANTHER" id="PTHR46542">
    <property type="entry name" value="X-BOX BINDING PROTEIN 1"/>
    <property type="match status" value="1"/>
</dbReference>
<evidence type="ECO:0000313" key="11">
    <source>
        <dbReference type="Proteomes" id="UP001154114"/>
    </source>
</evidence>
<keyword evidence="1" id="KW-0832">Ubl conjugation</keyword>
<evidence type="ECO:0000256" key="5">
    <source>
        <dbReference type="ARBA" id="ARBA00023242"/>
    </source>
</evidence>
<evidence type="ECO:0000259" key="9">
    <source>
        <dbReference type="PROSITE" id="PS50217"/>
    </source>
</evidence>
<feature type="domain" description="BZIP" evidence="9">
    <location>
        <begin position="47"/>
        <end position="110"/>
    </location>
</feature>
<proteinExistence type="predicted"/>
<dbReference type="PROSITE" id="PS00036">
    <property type="entry name" value="BZIP_BASIC"/>
    <property type="match status" value="1"/>
</dbReference>
<reference evidence="10" key="1">
    <citation type="submission" date="2021-12" db="EMBL/GenBank/DDBJ databases">
        <authorList>
            <person name="King R."/>
        </authorList>
    </citation>
    <scope>NUCLEOTIDE SEQUENCE</scope>
</reference>
<name>A0A9P0C0X2_CHRIL</name>
<evidence type="ECO:0000256" key="7">
    <source>
        <dbReference type="SAM" id="Coils"/>
    </source>
</evidence>
<dbReference type="GO" id="GO:0000981">
    <property type="term" value="F:DNA-binding transcription factor activity, RNA polymerase II-specific"/>
    <property type="evidence" value="ECO:0007669"/>
    <property type="project" value="TreeGrafter"/>
</dbReference>
<dbReference type="AlphaFoldDB" id="A0A9P0C0X2"/>
<dbReference type="PANTHER" id="PTHR46542:SF1">
    <property type="entry name" value="X-BOX BINDING PROTEIN 1"/>
    <property type="match status" value="1"/>
</dbReference>
<evidence type="ECO:0000256" key="4">
    <source>
        <dbReference type="ARBA" id="ARBA00023163"/>
    </source>
</evidence>
<dbReference type="OrthoDB" id="20960at2759"/>
<dbReference type="Gene3D" id="1.20.5.170">
    <property type="match status" value="1"/>
</dbReference>
<feature type="region of interest" description="Disordered" evidence="8">
    <location>
        <begin position="115"/>
        <end position="143"/>
    </location>
</feature>
<evidence type="ECO:0000256" key="3">
    <source>
        <dbReference type="ARBA" id="ARBA00023125"/>
    </source>
</evidence>
<feature type="coiled-coil region" evidence="7">
    <location>
        <begin position="72"/>
        <end position="113"/>
    </location>
</feature>
<accession>A0A9P0C0X2</accession>
<gene>
    <name evidence="10" type="ORF">CINC_LOCUS10788</name>
</gene>
<dbReference type="Proteomes" id="UP001154114">
    <property type="component" value="Chromosome 5"/>
</dbReference>
<protein>
    <recommendedName>
        <fullName evidence="6">X-box-binding protein 1</fullName>
    </recommendedName>
</protein>
<dbReference type="GO" id="GO:0000977">
    <property type="term" value="F:RNA polymerase II transcription regulatory region sequence-specific DNA binding"/>
    <property type="evidence" value="ECO:0007669"/>
    <property type="project" value="TreeGrafter"/>
</dbReference>
<keyword evidence="4" id="KW-0804">Transcription</keyword>
<dbReference type="InterPro" id="IPR046347">
    <property type="entry name" value="bZIP_sf"/>
</dbReference>
<dbReference type="CDD" id="cd14691">
    <property type="entry name" value="bZIP_XBP1"/>
    <property type="match status" value="1"/>
</dbReference>
<keyword evidence="5" id="KW-0539">Nucleus</keyword>
<evidence type="ECO:0000256" key="6">
    <source>
        <dbReference type="ARBA" id="ARBA00040165"/>
    </source>
</evidence>
<evidence type="ECO:0000256" key="2">
    <source>
        <dbReference type="ARBA" id="ARBA00023015"/>
    </source>
</evidence>
<evidence type="ECO:0000256" key="1">
    <source>
        <dbReference type="ARBA" id="ARBA00022843"/>
    </source>
</evidence>
<keyword evidence="2" id="KW-0805">Transcription regulation</keyword>
<organism evidence="10 11">
    <name type="scientific">Chrysodeixis includens</name>
    <name type="common">Soybean looper</name>
    <name type="synonym">Pseudoplusia includens</name>
    <dbReference type="NCBI Taxonomy" id="689277"/>
    <lineage>
        <taxon>Eukaryota</taxon>
        <taxon>Metazoa</taxon>
        <taxon>Ecdysozoa</taxon>
        <taxon>Arthropoda</taxon>
        <taxon>Hexapoda</taxon>
        <taxon>Insecta</taxon>
        <taxon>Pterygota</taxon>
        <taxon>Neoptera</taxon>
        <taxon>Endopterygota</taxon>
        <taxon>Lepidoptera</taxon>
        <taxon>Glossata</taxon>
        <taxon>Ditrysia</taxon>
        <taxon>Noctuoidea</taxon>
        <taxon>Noctuidae</taxon>
        <taxon>Plusiinae</taxon>
        <taxon>Chrysodeixis</taxon>
    </lineage>
</organism>
<dbReference type="PROSITE" id="PS50217">
    <property type="entry name" value="BZIP"/>
    <property type="match status" value="1"/>
</dbReference>
<dbReference type="SMART" id="SM00338">
    <property type="entry name" value="BRLZ"/>
    <property type="match status" value="1"/>
</dbReference>
<dbReference type="EMBL" id="LR824008">
    <property type="protein sequence ID" value="CAH0604376.1"/>
    <property type="molecule type" value="Genomic_DNA"/>
</dbReference>
<dbReference type="Pfam" id="PF00170">
    <property type="entry name" value="bZIP_1"/>
    <property type="match status" value="1"/>
</dbReference>